<dbReference type="Proteomes" id="UP000241890">
    <property type="component" value="Unassembled WGS sequence"/>
</dbReference>
<dbReference type="FunCoup" id="A0A2R5G671">
    <property type="interactions" value="1"/>
</dbReference>
<dbReference type="GO" id="GO:0005829">
    <property type="term" value="C:cytosol"/>
    <property type="evidence" value="ECO:0007669"/>
    <property type="project" value="TreeGrafter"/>
</dbReference>
<protein>
    <submittedName>
        <fullName evidence="4">TP53-regulated inhibitor of apoptosis 1</fullName>
    </submittedName>
</protein>
<keyword evidence="5" id="KW-1185">Reference proteome</keyword>
<comment type="caution">
    <text evidence="4">The sequence shown here is derived from an EMBL/GenBank/DDBJ whole genome shotgun (WGS) entry which is preliminary data.</text>
</comment>
<dbReference type="Pfam" id="PF05254">
    <property type="entry name" value="UPF0203"/>
    <property type="match status" value="1"/>
</dbReference>
<dbReference type="GO" id="GO:0005758">
    <property type="term" value="C:mitochondrial intermembrane space"/>
    <property type="evidence" value="ECO:0007669"/>
    <property type="project" value="TreeGrafter"/>
</dbReference>
<reference evidence="4 5" key="1">
    <citation type="submission" date="2017-12" db="EMBL/GenBank/DDBJ databases">
        <title>Sequencing, de novo assembly and annotation of complete genome of a new Thraustochytrid species, strain FCC1311.</title>
        <authorList>
            <person name="Sedici K."/>
            <person name="Godart F."/>
            <person name="Aiese Cigliano R."/>
            <person name="Sanseverino W."/>
            <person name="Barakat M."/>
            <person name="Ortet P."/>
            <person name="Marechal E."/>
            <person name="Cagnac O."/>
            <person name="Amato A."/>
        </authorList>
    </citation>
    <scope>NUCLEOTIDE SEQUENCE [LARGE SCALE GENOMIC DNA]</scope>
</reference>
<dbReference type="GO" id="GO:0045332">
    <property type="term" value="P:phospholipid translocation"/>
    <property type="evidence" value="ECO:0007669"/>
    <property type="project" value="TreeGrafter"/>
</dbReference>
<evidence type="ECO:0000313" key="4">
    <source>
        <dbReference type="EMBL" id="GBG26536.1"/>
    </source>
</evidence>
<dbReference type="PANTHER" id="PTHR46403">
    <property type="entry name" value="TP53-REGULATED INHIBITOR OF APOPTOSIS 1"/>
    <property type="match status" value="1"/>
</dbReference>
<dbReference type="PANTHER" id="PTHR46403:SF1">
    <property type="entry name" value="TP53-REGULATED INHIBITOR OF APOPTOSIS 1"/>
    <property type="match status" value="1"/>
</dbReference>
<proteinExistence type="inferred from homology"/>
<dbReference type="OrthoDB" id="19091at2759"/>
<feature type="compositionally biased region" description="Low complexity" evidence="3">
    <location>
        <begin position="68"/>
        <end position="82"/>
    </location>
</feature>
<dbReference type="EMBL" id="BEYU01000021">
    <property type="protein sequence ID" value="GBG26536.1"/>
    <property type="molecule type" value="Genomic_DNA"/>
</dbReference>
<organism evidence="4 5">
    <name type="scientific">Hondaea fermentalgiana</name>
    <dbReference type="NCBI Taxonomy" id="2315210"/>
    <lineage>
        <taxon>Eukaryota</taxon>
        <taxon>Sar</taxon>
        <taxon>Stramenopiles</taxon>
        <taxon>Bigyra</taxon>
        <taxon>Labyrinthulomycetes</taxon>
        <taxon>Thraustochytrida</taxon>
        <taxon>Thraustochytriidae</taxon>
        <taxon>Hondaea</taxon>
    </lineage>
</organism>
<dbReference type="InterPro" id="IPR007918">
    <property type="entry name" value="MDM35_apoptosis"/>
</dbReference>
<comment type="similarity">
    <text evidence="1">Belongs to the TRIAP1/MDM35 family.</text>
</comment>
<evidence type="ECO:0000256" key="1">
    <source>
        <dbReference type="ARBA" id="ARBA00006196"/>
    </source>
</evidence>
<keyword evidence="2" id="KW-1015">Disulfide bond</keyword>
<feature type="region of interest" description="Disordered" evidence="3">
    <location>
        <begin position="62"/>
        <end position="82"/>
    </location>
</feature>
<dbReference type="InParanoid" id="A0A2R5G671"/>
<name>A0A2R5G671_9STRA</name>
<dbReference type="GO" id="GO:0005634">
    <property type="term" value="C:nucleus"/>
    <property type="evidence" value="ECO:0007669"/>
    <property type="project" value="TreeGrafter"/>
</dbReference>
<sequence length="82" mass="9163">MEKANKKCAKIKQVYENCFRQWYTEEFMKGNVMPGCQDEFDEYKDCVIAVMQNKHVDVGEIPEASNLSATDAASSPSSSSSS</sequence>
<accession>A0A2R5G671</accession>
<evidence type="ECO:0000313" key="5">
    <source>
        <dbReference type="Proteomes" id="UP000241890"/>
    </source>
</evidence>
<dbReference type="AlphaFoldDB" id="A0A2R5G671"/>
<evidence type="ECO:0000256" key="2">
    <source>
        <dbReference type="ARBA" id="ARBA00023157"/>
    </source>
</evidence>
<evidence type="ECO:0000256" key="3">
    <source>
        <dbReference type="SAM" id="MobiDB-lite"/>
    </source>
</evidence>
<dbReference type="GO" id="GO:1990050">
    <property type="term" value="F:phosphatidic acid transfer activity"/>
    <property type="evidence" value="ECO:0007669"/>
    <property type="project" value="TreeGrafter"/>
</dbReference>
<gene>
    <name evidence="4" type="ORF">FCC1311_027572</name>
</gene>